<keyword evidence="4" id="KW-0378">Hydrolase</keyword>
<dbReference type="SUPFAM" id="SSF52980">
    <property type="entry name" value="Restriction endonuclease-like"/>
    <property type="match status" value="1"/>
</dbReference>
<dbReference type="EMBL" id="JAERTX010000006">
    <property type="protein sequence ID" value="MBM9459920.1"/>
    <property type="molecule type" value="Genomic_DNA"/>
</dbReference>
<evidence type="ECO:0000256" key="5">
    <source>
        <dbReference type="ARBA" id="ARBA00023204"/>
    </source>
</evidence>
<comment type="similarity">
    <text evidence="6">Belongs to the Vsr family.</text>
</comment>
<evidence type="ECO:0000256" key="2">
    <source>
        <dbReference type="ARBA" id="ARBA00022759"/>
    </source>
</evidence>
<dbReference type="CDD" id="cd00221">
    <property type="entry name" value="Vsr"/>
    <property type="match status" value="1"/>
</dbReference>
<keyword evidence="1" id="KW-0540">Nuclease</keyword>
<keyword evidence="3" id="KW-0227">DNA damage</keyword>
<name>A0A938Y621_9ACTN</name>
<keyword evidence="9" id="KW-1185">Reference proteome</keyword>
<evidence type="ECO:0000256" key="4">
    <source>
        <dbReference type="ARBA" id="ARBA00022801"/>
    </source>
</evidence>
<evidence type="ECO:0000313" key="9">
    <source>
        <dbReference type="Proteomes" id="UP000663791"/>
    </source>
</evidence>
<dbReference type="Proteomes" id="UP000663791">
    <property type="component" value="Unassembled WGS sequence"/>
</dbReference>
<keyword evidence="5" id="KW-0234">DNA repair</keyword>
<protein>
    <submittedName>
        <fullName evidence="8">Very short patch repair endonuclease</fullName>
    </submittedName>
</protein>
<organism evidence="8 9">
    <name type="scientific">Nocardioides faecalis</name>
    <dbReference type="NCBI Taxonomy" id="2803858"/>
    <lineage>
        <taxon>Bacteria</taxon>
        <taxon>Bacillati</taxon>
        <taxon>Actinomycetota</taxon>
        <taxon>Actinomycetes</taxon>
        <taxon>Propionibacteriales</taxon>
        <taxon>Nocardioidaceae</taxon>
        <taxon>Nocardioides</taxon>
    </lineage>
</organism>
<evidence type="ECO:0000256" key="1">
    <source>
        <dbReference type="ARBA" id="ARBA00022722"/>
    </source>
</evidence>
<dbReference type="NCBIfam" id="TIGR00632">
    <property type="entry name" value="vsr"/>
    <property type="match status" value="1"/>
</dbReference>
<feature type="region of interest" description="Disordered" evidence="7">
    <location>
        <begin position="125"/>
        <end position="144"/>
    </location>
</feature>
<dbReference type="AlphaFoldDB" id="A0A938Y621"/>
<dbReference type="InterPro" id="IPR004603">
    <property type="entry name" value="DNA_mismatch_endonuc_vsr"/>
</dbReference>
<dbReference type="Gene3D" id="3.40.960.10">
    <property type="entry name" value="VSR Endonuclease"/>
    <property type="match status" value="1"/>
</dbReference>
<dbReference type="GO" id="GO:0016787">
    <property type="term" value="F:hydrolase activity"/>
    <property type="evidence" value="ECO:0007669"/>
    <property type="project" value="UniProtKB-KW"/>
</dbReference>
<dbReference type="GO" id="GO:0006298">
    <property type="term" value="P:mismatch repair"/>
    <property type="evidence" value="ECO:0007669"/>
    <property type="project" value="InterPro"/>
</dbReference>
<dbReference type="Pfam" id="PF03852">
    <property type="entry name" value="Vsr"/>
    <property type="match status" value="1"/>
</dbReference>
<dbReference type="GO" id="GO:0004519">
    <property type="term" value="F:endonuclease activity"/>
    <property type="evidence" value="ECO:0007669"/>
    <property type="project" value="UniProtKB-KW"/>
</dbReference>
<evidence type="ECO:0000256" key="6">
    <source>
        <dbReference type="ARBA" id="ARBA00029466"/>
    </source>
</evidence>
<reference evidence="8" key="1">
    <citation type="submission" date="2021-01" db="EMBL/GenBank/DDBJ databases">
        <title>Novel species in genus Nocardioides.</title>
        <authorList>
            <person name="Zhang G."/>
        </authorList>
    </citation>
    <scope>NUCLEOTIDE SEQUENCE</scope>
    <source>
        <strain evidence="8">Zg-536</strain>
    </source>
</reference>
<dbReference type="InterPro" id="IPR011335">
    <property type="entry name" value="Restrct_endonuc-II-like"/>
</dbReference>
<evidence type="ECO:0000256" key="7">
    <source>
        <dbReference type="SAM" id="MobiDB-lite"/>
    </source>
</evidence>
<keyword evidence="2 8" id="KW-0255">Endonuclease</keyword>
<evidence type="ECO:0000313" key="8">
    <source>
        <dbReference type="EMBL" id="MBM9459920.1"/>
    </source>
</evidence>
<accession>A0A938Y621</accession>
<evidence type="ECO:0000256" key="3">
    <source>
        <dbReference type="ARBA" id="ARBA00022763"/>
    </source>
</evidence>
<gene>
    <name evidence="8" type="ORF">JK386_08385</name>
</gene>
<proteinExistence type="inferred from homology"/>
<sequence length="144" mass="16412">MQGNRSRDTSPELAVRRHLHAAGLRYRVDYRPEPSLRRTADIVFPKRRIAIFIDDCYWHSCPQHATSAKSNAAYWSKKLAENVARDTETTERLRDAGWLVLRFWEHQDPREVTAAVVAAVVLHSEPSPRPGPSAAEDEPVKKTV</sequence>
<comment type="caution">
    <text evidence="8">The sequence shown here is derived from an EMBL/GenBank/DDBJ whole genome shotgun (WGS) entry which is preliminary data.</text>
</comment>